<feature type="transmembrane region" description="Helical" evidence="1">
    <location>
        <begin position="119"/>
        <end position="137"/>
    </location>
</feature>
<feature type="transmembrane region" description="Helical" evidence="1">
    <location>
        <begin position="86"/>
        <end position="107"/>
    </location>
</feature>
<protein>
    <submittedName>
        <fullName evidence="2">DUF1405 domain-containing protein</fullName>
    </submittedName>
</protein>
<sequence length="224" mass="24991">MSTPPRESLPWYVAPLPGWLEDVAFRLLPVVVAANLLGTAFGFYYYLPQSRFEPPAMWLFVPDSPVATLFIGLSLAAWRLGRQQPWLDALAFVGCIKLGAWTPYVLLVFADGFSYLHPAMYHFLFWSHLAMVVQAFVVHRYSDFPVWAAAVAVGWYLLNDVVDYFVPVLGTPHHTLVPPQGVLDGSWTHPTDPHLLAAAGAVVLTVVATFLLLTTRVKKLETRV</sequence>
<evidence type="ECO:0000313" key="3">
    <source>
        <dbReference type="Proteomes" id="UP001596447"/>
    </source>
</evidence>
<accession>A0ABD5Z8Q5</accession>
<keyword evidence="1" id="KW-0472">Membrane</keyword>
<keyword evidence="1" id="KW-0812">Transmembrane</keyword>
<evidence type="ECO:0000256" key="1">
    <source>
        <dbReference type="SAM" id="Phobius"/>
    </source>
</evidence>
<keyword evidence="1" id="KW-1133">Transmembrane helix</keyword>
<name>A0ABD5Z8Q5_9EURY</name>
<dbReference type="AlphaFoldDB" id="A0ABD5Z8Q5"/>
<gene>
    <name evidence="2" type="ORF">ACFQJ9_19295</name>
</gene>
<feature type="transmembrane region" description="Helical" evidence="1">
    <location>
        <begin position="59"/>
        <end position="80"/>
    </location>
</feature>
<keyword evidence="3" id="KW-1185">Reference proteome</keyword>
<reference evidence="2 3" key="1">
    <citation type="journal article" date="2019" name="Int. J. Syst. Evol. Microbiol.">
        <title>The Global Catalogue of Microorganisms (GCM) 10K type strain sequencing project: providing services to taxonomists for standard genome sequencing and annotation.</title>
        <authorList>
            <consortium name="The Broad Institute Genomics Platform"/>
            <consortium name="The Broad Institute Genome Sequencing Center for Infectious Disease"/>
            <person name="Wu L."/>
            <person name="Ma J."/>
        </authorList>
    </citation>
    <scope>NUCLEOTIDE SEQUENCE [LARGE SCALE GENOMIC DNA]</scope>
    <source>
        <strain evidence="2 3">XZGYJ-43</strain>
    </source>
</reference>
<evidence type="ECO:0000313" key="2">
    <source>
        <dbReference type="EMBL" id="MFC7201524.1"/>
    </source>
</evidence>
<organism evidence="2 3">
    <name type="scientific">Halospeciosus flavus</name>
    <dbReference type="NCBI Taxonomy" id="3032283"/>
    <lineage>
        <taxon>Archaea</taxon>
        <taxon>Methanobacteriati</taxon>
        <taxon>Methanobacteriota</taxon>
        <taxon>Stenosarchaea group</taxon>
        <taxon>Halobacteria</taxon>
        <taxon>Halobacteriales</taxon>
        <taxon>Halobacteriaceae</taxon>
        <taxon>Halospeciosus</taxon>
    </lineage>
</organism>
<dbReference type="PANTHER" id="PTHR40042">
    <property type="entry name" value="HYPOTHETICAL MEMBRANE SPANNING PROTEIN"/>
    <property type="match status" value="1"/>
</dbReference>
<dbReference type="InterPro" id="IPR009845">
    <property type="entry name" value="DUF1405"/>
</dbReference>
<proteinExistence type="predicted"/>
<dbReference type="EMBL" id="JBHTAR010000011">
    <property type="protein sequence ID" value="MFC7201524.1"/>
    <property type="molecule type" value="Genomic_DNA"/>
</dbReference>
<dbReference type="PANTHER" id="PTHR40042:SF1">
    <property type="entry name" value="DUF1405 DOMAIN-CONTAINING PROTEIN"/>
    <property type="match status" value="1"/>
</dbReference>
<dbReference type="Proteomes" id="UP001596447">
    <property type="component" value="Unassembled WGS sequence"/>
</dbReference>
<feature type="transmembrane region" description="Helical" evidence="1">
    <location>
        <begin position="195"/>
        <end position="213"/>
    </location>
</feature>
<dbReference type="RefSeq" id="WP_279528268.1">
    <property type="nucleotide sequence ID" value="NZ_CP122312.1"/>
</dbReference>
<dbReference type="Pfam" id="PF07187">
    <property type="entry name" value="DUF1405"/>
    <property type="match status" value="1"/>
</dbReference>
<feature type="transmembrane region" description="Helical" evidence="1">
    <location>
        <begin position="23"/>
        <end position="47"/>
    </location>
</feature>
<comment type="caution">
    <text evidence="2">The sequence shown here is derived from an EMBL/GenBank/DDBJ whole genome shotgun (WGS) entry which is preliminary data.</text>
</comment>